<evidence type="ECO:0000259" key="3">
    <source>
        <dbReference type="PROSITE" id="PS51841"/>
    </source>
</evidence>
<accession>A0ABN1ZRB2</accession>
<dbReference type="Gene3D" id="2.60.40.2700">
    <property type="match status" value="1"/>
</dbReference>
<evidence type="ECO:0000313" key="5">
    <source>
        <dbReference type="Proteomes" id="UP001500842"/>
    </source>
</evidence>
<feature type="signal peptide" evidence="2">
    <location>
        <begin position="1"/>
        <end position="32"/>
    </location>
</feature>
<evidence type="ECO:0000313" key="4">
    <source>
        <dbReference type="EMBL" id="GAA1502778.1"/>
    </source>
</evidence>
<dbReference type="EMBL" id="BAAAOR010000002">
    <property type="protein sequence ID" value="GAA1502778.1"/>
    <property type="molecule type" value="Genomic_DNA"/>
</dbReference>
<feature type="domain" description="LTD" evidence="3">
    <location>
        <begin position="376"/>
        <end position="482"/>
    </location>
</feature>
<keyword evidence="5" id="KW-1185">Reference proteome</keyword>
<comment type="caution">
    <text evidence="4">The sequence shown here is derived from an EMBL/GenBank/DDBJ whole genome shotgun (WGS) entry which is preliminary data.</text>
</comment>
<proteinExistence type="predicted"/>
<dbReference type="InterPro" id="IPR036415">
    <property type="entry name" value="Lamin_tail_dom_sf"/>
</dbReference>
<feature type="region of interest" description="Disordered" evidence="1">
    <location>
        <begin position="936"/>
        <end position="963"/>
    </location>
</feature>
<reference evidence="4 5" key="1">
    <citation type="journal article" date="2019" name="Int. J. Syst. Evol. Microbiol.">
        <title>The Global Catalogue of Microorganisms (GCM) 10K type strain sequencing project: providing services to taxonomists for standard genome sequencing and annotation.</title>
        <authorList>
            <consortium name="The Broad Institute Genomics Platform"/>
            <consortium name="The Broad Institute Genome Sequencing Center for Infectious Disease"/>
            <person name="Wu L."/>
            <person name="Ma J."/>
        </authorList>
    </citation>
    <scope>NUCLEOTIDE SEQUENCE [LARGE SCALE GENOMIC DNA]</scope>
    <source>
        <strain evidence="4 5">JCM 14942</strain>
    </source>
</reference>
<feature type="region of interest" description="Disordered" evidence="1">
    <location>
        <begin position="353"/>
        <end position="387"/>
    </location>
</feature>
<evidence type="ECO:0000256" key="2">
    <source>
        <dbReference type="SAM" id="SignalP"/>
    </source>
</evidence>
<name>A0ABN1ZRB2_9ACTN</name>
<dbReference type="SUPFAM" id="SSF74853">
    <property type="entry name" value="Lamin A/C globular tail domain"/>
    <property type="match status" value="3"/>
</dbReference>
<dbReference type="Gene3D" id="2.60.40.10">
    <property type="entry name" value="Immunoglobulins"/>
    <property type="match status" value="1"/>
</dbReference>
<evidence type="ECO:0000256" key="1">
    <source>
        <dbReference type="SAM" id="MobiDB-lite"/>
    </source>
</evidence>
<dbReference type="InterPro" id="IPR001322">
    <property type="entry name" value="Lamin_tail_dom"/>
</dbReference>
<dbReference type="Pfam" id="PF00932">
    <property type="entry name" value="LTD"/>
    <property type="match status" value="4"/>
</dbReference>
<sequence>MRSSRRLTGLLAVATALVPVPLVLSVAAPAHAAAPDVQITEWEYNGSEFVELTNTGTEAVDLTGWSFDDSSRTPGSFPIGGLGTLAPGESGVISEVAAPAFRAEWDLPVGVKVVGGNDQNLGRADEMNIYDADGQLVDRLTYDDQAGLGPRTDVASAWAPDEAALAAGDATGWTLATAGDAEGSWTSAGGFVGSPGTSTFGGATNVRITEWEYNGSEFFEITNLGAGPASLAGWSYTDSARVPGAVALGSLGVLARGESAVVSEAGAVDFRAEWDLPASIKVLGNNSVNLGRSDEINIHDAAGALVDRLTYNDQAGLGPRTDTASAWVPEAALGANDAAAWVRSTVADAEGSWASTGGFVGSPGTSTLGNNPPGKPEGSGEEPDPSDVRLNEIESNGDVVGDWVEITNVGDTAIDVSGWKVRDVGDDHPFAVIPSGTTLAPGGFFALYTEFPPPGFGLGVDDTVTLFLPDGSTVVDTYSWSGGHAATTYGRCPDGTGEWQVTTVPTRGAANACSPIRVNEIESDDPGEGPDWVELVNLSDDAIDVAGWVIKDNGDAAPTTLPTGTVVPAHSHLVVDDLAAGLGGNDAVRLFDPSEKLIDSYAWTSHATQSYGRCKDGVGAFVDNVTPTPGATNSCPGPDTQPWPGSQSVAVADLAETFNQDASGVVFDPADPNALWVAQNKAGTLTKLVKDGSTWVPAAGWSPGRNPRYHDGTGAPDTEGITFGPDGAVYLAAERDNDVSGVSKNTVLRYEPGTSMNATDEWDLNPILPTVGANLGLEGITWIPDSALTAGGLIDASTTEAYDPADYPHHGSGLYVVAVEGTGLLYVLALDQTAAVQETAHLIATADPQLRTNAGPPGVMDVVWEPEAEQLWAVCDDSCDGVTVTLELADGGFGVTAAYDRPVGMPNLNNEGFAIAPQSTCVAGEREVVWADDGDTDGHSLRSGTLPCETPVGTFDNTTPPTVTGTPLVGSVLTAGAGTWTPAPDSVDRQWLADGAPIGGATGPTFTPTVAEIGRAISVRETVHATGYADGEATSVATAPVVGVGLPAPAVVKGQPVVTAKAKPKKVRAGKRAKLVVTVTAPAGTPVTGTVTINGPGVKRTTAEVRNGKVTFRLKAFRTAGKRKVRITYAGSDLLLPVSTVVKVKVRKR</sequence>
<dbReference type="PROSITE" id="PS51841">
    <property type="entry name" value="LTD"/>
    <property type="match status" value="4"/>
</dbReference>
<dbReference type="InterPro" id="IPR013783">
    <property type="entry name" value="Ig-like_fold"/>
</dbReference>
<gene>
    <name evidence="4" type="ORF">GCM10009788_02510</name>
</gene>
<dbReference type="Proteomes" id="UP001500842">
    <property type="component" value="Unassembled WGS sequence"/>
</dbReference>
<feature type="chain" id="PRO_5045668863" description="LTD domain-containing protein" evidence="2">
    <location>
        <begin position="33"/>
        <end position="1149"/>
    </location>
</feature>
<feature type="domain" description="LTD" evidence="3">
    <location>
        <begin position="191"/>
        <end position="313"/>
    </location>
</feature>
<protein>
    <recommendedName>
        <fullName evidence="3">LTD domain-containing protein</fullName>
    </recommendedName>
</protein>
<feature type="domain" description="LTD" evidence="3">
    <location>
        <begin position="22"/>
        <end position="144"/>
    </location>
</feature>
<dbReference type="Gene3D" id="2.60.40.1260">
    <property type="entry name" value="Lamin Tail domain"/>
    <property type="match status" value="3"/>
</dbReference>
<dbReference type="RefSeq" id="WP_219996312.1">
    <property type="nucleotide sequence ID" value="NZ_BAAAOR010000002.1"/>
</dbReference>
<organism evidence="4 5">
    <name type="scientific">Nocardioides humi</name>
    <dbReference type="NCBI Taxonomy" id="449461"/>
    <lineage>
        <taxon>Bacteria</taxon>
        <taxon>Bacillati</taxon>
        <taxon>Actinomycetota</taxon>
        <taxon>Actinomycetes</taxon>
        <taxon>Propionibacteriales</taxon>
        <taxon>Nocardioidaceae</taxon>
        <taxon>Nocardioides</taxon>
    </lineage>
</organism>
<keyword evidence="2" id="KW-0732">Signal</keyword>
<dbReference type="SUPFAM" id="SSF101898">
    <property type="entry name" value="NHL repeat"/>
    <property type="match status" value="1"/>
</dbReference>
<feature type="domain" description="LTD" evidence="3">
    <location>
        <begin position="501"/>
        <end position="605"/>
    </location>
</feature>